<reference evidence="6" key="1">
    <citation type="submission" date="2022-12" db="EMBL/GenBank/DDBJ databases">
        <title>Reference genome sequencing for broad-spectrum identification of bacterial and archaeal isolates by mass spectrometry.</title>
        <authorList>
            <person name="Sekiguchi Y."/>
            <person name="Tourlousse D.M."/>
        </authorList>
    </citation>
    <scope>NUCLEOTIDE SEQUENCE</scope>
    <source>
        <strain evidence="6">H2</strain>
    </source>
</reference>
<feature type="transmembrane region" description="Helical" evidence="4">
    <location>
        <begin position="258"/>
        <end position="279"/>
    </location>
</feature>
<feature type="transmembrane region" description="Helical" evidence="4">
    <location>
        <begin position="374"/>
        <end position="395"/>
    </location>
</feature>
<dbReference type="InterPro" id="IPR036259">
    <property type="entry name" value="MFS_trans_sf"/>
</dbReference>
<dbReference type="InterPro" id="IPR020846">
    <property type="entry name" value="MFS_dom"/>
</dbReference>
<dbReference type="PROSITE" id="PS50850">
    <property type="entry name" value="MFS"/>
    <property type="match status" value="1"/>
</dbReference>
<feature type="transmembrane region" description="Helical" evidence="4">
    <location>
        <begin position="220"/>
        <end position="238"/>
    </location>
</feature>
<evidence type="ECO:0000256" key="4">
    <source>
        <dbReference type="SAM" id="Phobius"/>
    </source>
</evidence>
<evidence type="ECO:0000313" key="7">
    <source>
        <dbReference type="Proteomes" id="UP001144352"/>
    </source>
</evidence>
<dbReference type="EMBL" id="BSDS01000001">
    <property type="protein sequence ID" value="GLI37301.1"/>
    <property type="molecule type" value="Genomic_DNA"/>
</dbReference>
<comment type="caution">
    <text evidence="6">The sequence shown here is derived from an EMBL/GenBank/DDBJ whole genome shotgun (WGS) entry which is preliminary data.</text>
</comment>
<dbReference type="PANTHER" id="PTHR23537:SF1">
    <property type="entry name" value="SUGAR TRANSPORTER"/>
    <property type="match status" value="1"/>
</dbReference>
<dbReference type="InterPro" id="IPR010645">
    <property type="entry name" value="MFS_4"/>
</dbReference>
<keyword evidence="2 4" id="KW-1133">Transmembrane helix</keyword>
<feature type="transmembrane region" description="Helical" evidence="4">
    <location>
        <begin position="311"/>
        <end position="333"/>
    </location>
</feature>
<dbReference type="RefSeq" id="WP_214187726.1">
    <property type="nucleotide sequence ID" value="NZ_BSDS01000001.1"/>
</dbReference>
<organism evidence="6 7">
    <name type="scientific">Geobacter hydrogenophilus</name>
    <dbReference type="NCBI Taxonomy" id="40983"/>
    <lineage>
        <taxon>Bacteria</taxon>
        <taxon>Pseudomonadati</taxon>
        <taxon>Thermodesulfobacteriota</taxon>
        <taxon>Desulfuromonadia</taxon>
        <taxon>Geobacterales</taxon>
        <taxon>Geobacteraceae</taxon>
        <taxon>Geobacter</taxon>
    </lineage>
</organism>
<dbReference type="Gene3D" id="1.20.1250.20">
    <property type="entry name" value="MFS general substrate transporter like domains"/>
    <property type="match status" value="2"/>
</dbReference>
<feature type="transmembrane region" description="Helical" evidence="4">
    <location>
        <begin position="72"/>
        <end position="91"/>
    </location>
</feature>
<feature type="transmembrane region" description="Helical" evidence="4">
    <location>
        <begin position="345"/>
        <end position="368"/>
    </location>
</feature>
<feature type="transmembrane region" description="Helical" evidence="4">
    <location>
        <begin position="166"/>
        <end position="184"/>
    </location>
</feature>
<keyword evidence="7" id="KW-1185">Reference proteome</keyword>
<dbReference type="PANTHER" id="PTHR23537">
    <property type="match status" value="1"/>
</dbReference>
<name>A0A9W6FYN2_9BACT</name>
<accession>A0A9W6FYN2</accession>
<dbReference type="AlphaFoldDB" id="A0A9W6FYN2"/>
<evidence type="ECO:0000256" key="2">
    <source>
        <dbReference type="ARBA" id="ARBA00022989"/>
    </source>
</evidence>
<feature type="transmembrane region" description="Helical" evidence="4">
    <location>
        <begin position="97"/>
        <end position="122"/>
    </location>
</feature>
<gene>
    <name evidence="6" type="ORF">GHYDROH2_08020</name>
</gene>
<keyword evidence="3 4" id="KW-0472">Membrane</keyword>
<keyword evidence="1 4" id="KW-0812">Transmembrane</keyword>
<protein>
    <submittedName>
        <fullName evidence="6">MFS transporter</fullName>
    </submittedName>
</protein>
<sequence length="408" mass="41158">MQRWIVLAAGTLAVFGALGLARFGYSVVLPAMQAGLSLDNTGAGMLATANLAGYLALSAVGGALAAHFGPRAVIALGLAVAGGGMCLTGTADGFGTAALWRCVTGLGSGAANVAVMGMWAAWFPPHRRGLASGIAVTGSSLALITTGPLVPRLIASFGATGWRVSWYVFGATTFLVALLCVAVIRNAHRAEGVDLGTAYGAPSPAPSAGLPWGLVYRSGAVWHLGLVYIAFGFSYIIYVTFFVKRLVAEGGYSREAAGALFMAMGWASLVCGLLWGAVSDRIGRKWALVIVSLIHTVSFALFALLPTTAGFTASAILFGISAWSIPAIMAAACGDILGPRLAPAALGFITLFLGTGQVLGPAVAGAMADGAGSFAPAFLLAAGVAFFGAVVAATLHPAPRPAVEEGAP</sequence>
<dbReference type="Proteomes" id="UP001144352">
    <property type="component" value="Unassembled WGS sequence"/>
</dbReference>
<feature type="transmembrane region" description="Helical" evidence="4">
    <location>
        <begin position="134"/>
        <end position="154"/>
    </location>
</feature>
<dbReference type="Pfam" id="PF06779">
    <property type="entry name" value="MFS_4"/>
    <property type="match status" value="1"/>
</dbReference>
<dbReference type="GO" id="GO:0022857">
    <property type="term" value="F:transmembrane transporter activity"/>
    <property type="evidence" value="ECO:0007669"/>
    <property type="project" value="InterPro"/>
</dbReference>
<feature type="domain" description="Major facilitator superfamily (MFS) profile" evidence="5">
    <location>
        <begin position="5"/>
        <end position="400"/>
    </location>
</feature>
<evidence type="ECO:0000259" key="5">
    <source>
        <dbReference type="PROSITE" id="PS50850"/>
    </source>
</evidence>
<proteinExistence type="predicted"/>
<dbReference type="GO" id="GO:0005886">
    <property type="term" value="C:plasma membrane"/>
    <property type="evidence" value="ECO:0007669"/>
    <property type="project" value="TreeGrafter"/>
</dbReference>
<dbReference type="SUPFAM" id="SSF103473">
    <property type="entry name" value="MFS general substrate transporter"/>
    <property type="match status" value="1"/>
</dbReference>
<feature type="transmembrane region" description="Helical" evidence="4">
    <location>
        <begin position="43"/>
        <end position="65"/>
    </location>
</feature>
<evidence type="ECO:0000256" key="3">
    <source>
        <dbReference type="ARBA" id="ARBA00023136"/>
    </source>
</evidence>
<evidence type="ECO:0000256" key="1">
    <source>
        <dbReference type="ARBA" id="ARBA00022692"/>
    </source>
</evidence>
<feature type="transmembrane region" description="Helical" evidence="4">
    <location>
        <begin position="286"/>
        <end position="305"/>
    </location>
</feature>
<evidence type="ECO:0000313" key="6">
    <source>
        <dbReference type="EMBL" id="GLI37301.1"/>
    </source>
</evidence>